<comment type="caution">
    <text evidence="2">The sequence shown here is derived from an EMBL/GenBank/DDBJ whole genome shotgun (WGS) entry which is preliminary data.</text>
</comment>
<dbReference type="Proteomes" id="UP001172102">
    <property type="component" value="Unassembled WGS sequence"/>
</dbReference>
<reference evidence="2" key="1">
    <citation type="submission" date="2023-06" db="EMBL/GenBank/DDBJ databases">
        <title>Genome-scale phylogeny and comparative genomics of the fungal order Sordariales.</title>
        <authorList>
            <consortium name="Lawrence Berkeley National Laboratory"/>
            <person name="Hensen N."/>
            <person name="Bonometti L."/>
            <person name="Westerberg I."/>
            <person name="Brannstrom I.O."/>
            <person name="Guillou S."/>
            <person name="Cros-Aarteil S."/>
            <person name="Calhoun S."/>
            <person name="Haridas S."/>
            <person name="Kuo A."/>
            <person name="Mondo S."/>
            <person name="Pangilinan J."/>
            <person name="Riley R."/>
            <person name="Labutti K."/>
            <person name="Andreopoulos B."/>
            <person name="Lipzen A."/>
            <person name="Chen C."/>
            <person name="Yanf M."/>
            <person name="Daum C."/>
            <person name="Ng V."/>
            <person name="Clum A."/>
            <person name="Steindorff A."/>
            <person name="Ohm R."/>
            <person name="Martin F."/>
            <person name="Silar P."/>
            <person name="Natvig D."/>
            <person name="Lalanne C."/>
            <person name="Gautier V."/>
            <person name="Ament-Velasquez S.L."/>
            <person name="Kruys A."/>
            <person name="Hutchinson M.I."/>
            <person name="Powell A.J."/>
            <person name="Barry K."/>
            <person name="Miller A.N."/>
            <person name="Grigoriev I.V."/>
            <person name="Debuchy R."/>
            <person name="Gladieux P."/>
            <person name="Thoren M.H."/>
            <person name="Johannesson H."/>
        </authorList>
    </citation>
    <scope>NUCLEOTIDE SEQUENCE</scope>
    <source>
        <strain evidence="2">SMH4607-1</strain>
    </source>
</reference>
<proteinExistence type="predicted"/>
<feature type="region of interest" description="Disordered" evidence="1">
    <location>
        <begin position="17"/>
        <end position="41"/>
    </location>
</feature>
<name>A0AA40BD68_9PEZI</name>
<dbReference type="AlphaFoldDB" id="A0AA40BD68"/>
<evidence type="ECO:0000313" key="2">
    <source>
        <dbReference type="EMBL" id="KAK0732039.1"/>
    </source>
</evidence>
<gene>
    <name evidence="2" type="ORF">B0H67DRAFT_92656</name>
</gene>
<evidence type="ECO:0000313" key="3">
    <source>
        <dbReference type="Proteomes" id="UP001172102"/>
    </source>
</evidence>
<dbReference type="EMBL" id="JAUKUA010000001">
    <property type="protein sequence ID" value="KAK0732039.1"/>
    <property type="molecule type" value="Genomic_DNA"/>
</dbReference>
<keyword evidence="3" id="KW-1185">Reference proteome</keyword>
<accession>A0AA40BD68</accession>
<organism evidence="2 3">
    <name type="scientific">Lasiosphaeris hirsuta</name>
    <dbReference type="NCBI Taxonomy" id="260670"/>
    <lineage>
        <taxon>Eukaryota</taxon>
        <taxon>Fungi</taxon>
        <taxon>Dikarya</taxon>
        <taxon>Ascomycota</taxon>
        <taxon>Pezizomycotina</taxon>
        <taxon>Sordariomycetes</taxon>
        <taxon>Sordariomycetidae</taxon>
        <taxon>Sordariales</taxon>
        <taxon>Lasiosphaeriaceae</taxon>
        <taxon>Lasiosphaeris</taxon>
    </lineage>
</organism>
<sequence length="207" mass="22081">MSPHLHLPSDATLWATSQSSKESLVGGVAPEEVGPQAEVGKPLLRGINDGDWGAAPALERRRPRAKGGGFVPSRLKQLADGRPHSRAALPDELATISRRGPQWRRAQPRKFVIDTCRSFLWACCVTSKHDRRPMEPCAGGFFPTVAVPFPAIAILCCNKRLIAGPGKAIRASRNGTLTTLLLNRVRGSFAVSCAGGGAAGLADVETW</sequence>
<evidence type="ECO:0000256" key="1">
    <source>
        <dbReference type="SAM" id="MobiDB-lite"/>
    </source>
</evidence>
<protein>
    <submittedName>
        <fullName evidence="2">Uncharacterized protein</fullName>
    </submittedName>
</protein>